<comment type="caution">
    <text evidence="1">The sequence shown here is derived from an EMBL/GenBank/DDBJ whole genome shotgun (WGS) entry which is preliminary data.</text>
</comment>
<dbReference type="OrthoDB" id="3590150at2759"/>
<reference evidence="1 2" key="1">
    <citation type="journal article" date="2018" name="BMC Genomics">
        <title>Comparative genome analyses reveal sequence features reflecting distinct modes of host-adaptation between dicot and monocot powdery mildew.</title>
        <authorList>
            <person name="Wu Y."/>
            <person name="Ma X."/>
            <person name="Pan Z."/>
            <person name="Kale S.D."/>
            <person name="Song Y."/>
            <person name="King H."/>
            <person name="Zhang Q."/>
            <person name="Presley C."/>
            <person name="Deng X."/>
            <person name="Wei C.I."/>
            <person name="Xiao S."/>
        </authorList>
    </citation>
    <scope>NUCLEOTIDE SEQUENCE [LARGE SCALE GENOMIC DNA]</scope>
    <source>
        <strain evidence="1">UMSG2</strain>
    </source>
</reference>
<dbReference type="Proteomes" id="UP000286134">
    <property type="component" value="Unassembled WGS sequence"/>
</dbReference>
<organism evidence="1 2">
    <name type="scientific">Erysiphe neolycopersici</name>
    <dbReference type="NCBI Taxonomy" id="212602"/>
    <lineage>
        <taxon>Eukaryota</taxon>
        <taxon>Fungi</taxon>
        <taxon>Dikarya</taxon>
        <taxon>Ascomycota</taxon>
        <taxon>Pezizomycotina</taxon>
        <taxon>Leotiomycetes</taxon>
        <taxon>Erysiphales</taxon>
        <taxon>Erysiphaceae</taxon>
        <taxon>Erysiphe</taxon>
    </lineage>
</organism>
<keyword evidence="2" id="KW-1185">Reference proteome</keyword>
<accession>A0A420HMX6</accession>
<dbReference type="EMBL" id="MCFK01006568">
    <property type="protein sequence ID" value="RKF58772.1"/>
    <property type="molecule type" value="Genomic_DNA"/>
</dbReference>
<evidence type="ECO:0000313" key="2">
    <source>
        <dbReference type="Proteomes" id="UP000286134"/>
    </source>
</evidence>
<evidence type="ECO:0000313" key="1">
    <source>
        <dbReference type="EMBL" id="RKF58772.1"/>
    </source>
</evidence>
<gene>
    <name evidence="1" type="ORF">OnM2_065046</name>
</gene>
<name>A0A420HMX6_9PEZI</name>
<proteinExistence type="predicted"/>
<protein>
    <submittedName>
        <fullName evidence="1">Uncharacterized protein</fullName>
    </submittedName>
</protein>
<dbReference type="AlphaFoldDB" id="A0A420HMX6"/>
<sequence>MSLPFPERFSNLSESVDKIKWGKKFNLDDPTDLTEKVVNGYILHSSIWYEDGNYEDYELWEAFREDFEGWSTEVFLIADTKIRRVFRNFLLQHGVYMPRNGQKIADALASVVNDKNYHEWTIEEVQEYMKTTKNFYSRFNPERSLPPTGPSSQRLQNPIILRPKQIFPS</sequence>